<name>A0A7H0H8D0_9ACTN</name>
<dbReference type="RefSeq" id="WP_187721895.1">
    <property type="nucleotide sequence ID" value="NZ_BAABBL010000002.1"/>
</dbReference>
<evidence type="ECO:0000313" key="2">
    <source>
        <dbReference type="Proteomes" id="UP000516117"/>
    </source>
</evidence>
<sequence>MRINRWRRYGHDRLYVQDDFGNAVGWWDLATGTAHEVERGWEAAVAESVESWIARYGAGVSAGARPVPNAPTRVPPPPPVHMAPVVPLTDLAETLPGEQILDLAFAGGWRSSWGGDCLMVNGQRLPYVPAARSEGRKAARLLSRASRFGVSVSPLVVIVGRPRLQIKELTTAADETLSQNRPVAHFGWSS</sequence>
<dbReference type="KEGG" id="tdf:H9L22_05390"/>
<keyword evidence="2" id="KW-1185">Reference proteome</keyword>
<dbReference type="Proteomes" id="UP000516117">
    <property type="component" value="Chromosome"/>
</dbReference>
<protein>
    <submittedName>
        <fullName evidence="1">Uncharacterized protein</fullName>
    </submittedName>
</protein>
<gene>
    <name evidence="1" type="ORF">H9L22_05390</name>
</gene>
<accession>A0A7H0H8D0</accession>
<organism evidence="1 2">
    <name type="scientific">Tessaracoccus defluvii</name>
    <dbReference type="NCBI Taxonomy" id="1285901"/>
    <lineage>
        <taxon>Bacteria</taxon>
        <taxon>Bacillati</taxon>
        <taxon>Actinomycetota</taxon>
        <taxon>Actinomycetes</taxon>
        <taxon>Propionibacteriales</taxon>
        <taxon>Propionibacteriaceae</taxon>
        <taxon>Tessaracoccus</taxon>
    </lineage>
</organism>
<dbReference type="AlphaFoldDB" id="A0A7H0H8D0"/>
<dbReference type="EMBL" id="CP060789">
    <property type="protein sequence ID" value="QNP56796.1"/>
    <property type="molecule type" value="Genomic_DNA"/>
</dbReference>
<proteinExistence type="predicted"/>
<evidence type="ECO:0000313" key="1">
    <source>
        <dbReference type="EMBL" id="QNP56796.1"/>
    </source>
</evidence>
<reference evidence="1 2" key="1">
    <citation type="submission" date="2020-08" db="EMBL/GenBank/DDBJ databases">
        <title>Genome sequence of Tessaracoccus defluvii JCM 17540T.</title>
        <authorList>
            <person name="Hyun D.-W."/>
            <person name="Bae J.-W."/>
        </authorList>
    </citation>
    <scope>NUCLEOTIDE SEQUENCE [LARGE SCALE GENOMIC DNA]</scope>
    <source>
        <strain evidence="1 2">JCM 17540</strain>
    </source>
</reference>